<proteinExistence type="predicted"/>
<dbReference type="KEGG" id="ccai:NAS2_1371"/>
<reference evidence="1 2" key="1">
    <citation type="journal article" date="2019" name="ISME J.">
        <title>Isolation and characterization of a thermophilic sulfur- and iron-reducing thaumarchaeote from a terrestrial acidic hot spring.</title>
        <authorList>
            <person name="Kato S."/>
            <person name="Itoh T."/>
            <person name="Yuki M."/>
            <person name="Nagamori M."/>
            <person name="Ohnishi M."/>
            <person name="Uematsu K."/>
            <person name="Suzuki K."/>
            <person name="Takashina T."/>
            <person name="Ohkuma M."/>
        </authorList>
    </citation>
    <scope>NUCLEOTIDE SEQUENCE [LARGE SCALE GENOMIC DNA]</scope>
    <source>
        <strain evidence="1 2">NAS-02</strain>
    </source>
</reference>
<evidence type="ECO:0000313" key="2">
    <source>
        <dbReference type="Proteomes" id="UP000509448"/>
    </source>
</evidence>
<name>A0A4P2VPB7_9ARCH</name>
<sequence length="90" mass="10826">MIYEFVYDTQRWLEQYHMRSIIETVNSTMKRTMPSPVRKRLVVRKATEIVARICVYNMRQLVYLKYMRGIDPSMIFLPTARPVIPGYLNH</sequence>
<keyword evidence="2" id="KW-1185">Reference proteome</keyword>
<dbReference type="Proteomes" id="UP000509448">
    <property type="component" value="Chromosome"/>
</dbReference>
<dbReference type="RefSeq" id="WP_174448959.1">
    <property type="nucleotide sequence ID" value="NZ_AP018732.1"/>
</dbReference>
<accession>A0A4P2VPB7</accession>
<dbReference type="AlphaFoldDB" id="A0A4P2VPB7"/>
<dbReference type="GeneID" id="55585185"/>
<dbReference type="EMBL" id="AP018732">
    <property type="protein sequence ID" value="BBE42758.1"/>
    <property type="molecule type" value="Genomic_DNA"/>
</dbReference>
<gene>
    <name evidence="1" type="ORF">NAS2_1371</name>
</gene>
<protein>
    <submittedName>
        <fullName evidence="1">Uncharacterized protein</fullName>
    </submittedName>
</protein>
<evidence type="ECO:0000313" key="1">
    <source>
        <dbReference type="EMBL" id="BBE42758.1"/>
    </source>
</evidence>
<organism evidence="1 2">
    <name type="scientific">Conexivisphaera calida</name>
    <dbReference type="NCBI Taxonomy" id="1874277"/>
    <lineage>
        <taxon>Archaea</taxon>
        <taxon>Nitrososphaerota</taxon>
        <taxon>Conexivisphaeria</taxon>
        <taxon>Conexivisphaerales</taxon>
        <taxon>Conexivisphaeraceae</taxon>
        <taxon>Conexivisphaera</taxon>
    </lineage>
</organism>